<dbReference type="Pfam" id="PF01607">
    <property type="entry name" value="CBM_14"/>
    <property type="match status" value="3"/>
</dbReference>
<dbReference type="GO" id="GO:0008061">
    <property type="term" value="F:chitin binding"/>
    <property type="evidence" value="ECO:0007669"/>
    <property type="project" value="InterPro"/>
</dbReference>
<dbReference type="PROSITE" id="PS50940">
    <property type="entry name" value="CHIT_BIND_II"/>
    <property type="match status" value="3"/>
</dbReference>
<reference evidence="2" key="2">
    <citation type="submission" date="2021-09" db="EMBL/GenBank/DDBJ databases">
        <authorList>
            <person name="Jia N."/>
            <person name="Wang J."/>
            <person name="Shi W."/>
            <person name="Du L."/>
            <person name="Sun Y."/>
            <person name="Zhan W."/>
            <person name="Jiang J."/>
            <person name="Wang Q."/>
            <person name="Zhang B."/>
            <person name="Ji P."/>
            <person name="Sakyi L.B."/>
            <person name="Cui X."/>
            <person name="Yuan T."/>
            <person name="Jiang B."/>
            <person name="Yang W."/>
            <person name="Lam T.T.-Y."/>
            <person name="Chang Q."/>
            <person name="Ding S."/>
            <person name="Wang X."/>
            <person name="Zhu J."/>
            <person name="Ruan X."/>
            <person name="Zhao L."/>
            <person name="Wei J."/>
            <person name="Que T."/>
            <person name="Du C."/>
            <person name="Cheng J."/>
            <person name="Dai P."/>
            <person name="Han X."/>
            <person name="Huang E."/>
            <person name="Gao Y."/>
            <person name="Liu J."/>
            <person name="Shao H."/>
            <person name="Ye R."/>
            <person name="Li L."/>
            <person name="Wei W."/>
            <person name="Wang X."/>
            <person name="Wang C."/>
            <person name="Huo Q."/>
            <person name="Li W."/>
            <person name="Guo W."/>
            <person name="Chen H."/>
            <person name="Chen S."/>
            <person name="Zhou L."/>
            <person name="Zhou L."/>
            <person name="Ni X."/>
            <person name="Tian J."/>
            <person name="Zhou Y."/>
            <person name="Sheng Y."/>
            <person name="Liu T."/>
            <person name="Pan Y."/>
            <person name="Xia L."/>
            <person name="Li J."/>
            <person name="Zhao F."/>
            <person name="Cao W."/>
        </authorList>
    </citation>
    <scope>NUCLEOTIDE SEQUENCE</scope>
    <source>
        <strain evidence="2">Rsan-2018</strain>
        <tissue evidence="2">Larvae</tissue>
    </source>
</reference>
<protein>
    <recommendedName>
        <fullName evidence="1">Chitin-binding type-2 domain-containing protein</fullName>
    </recommendedName>
</protein>
<gene>
    <name evidence="2" type="ORF">HPB52_016048</name>
</gene>
<feature type="domain" description="Chitin-binding type-2" evidence="1">
    <location>
        <begin position="147"/>
        <end position="209"/>
    </location>
</feature>
<dbReference type="AlphaFoldDB" id="A0A9D4PRN1"/>
<dbReference type="EMBL" id="JABSTV010001251">
    <property type="protein sequence ID" value="KAH7951971.1"/>
    <property type="molecule type" value="Genomic_DNA"/>
</dbReference>
<dbReference type="Gene3D" id="2.170.140.10">
    <property type="entry name" value="Chitin binding domain"/>
    <property type="match status" value="1"/>
</dbReference>
<dbReference type="OMA" id="QFECRIP"/>
<comment type="caution">
    <text evidence="2">The sequence shown here is derived from an EMBL/GenBank/DDBJ whole genome shotgun (WGS) entry which is preliminary data.</text>
</comment>
<evidence type="ECO:0000259" key="1">
    <source>
        <dbReference type="PROSITE" id="PS50940"/>
    </source>
</evidence>
<organism evidence="2 3">
    <name type="scientific">Rhipicephalus sanguineus</name>
    <name type="common">Brown dog tick</name>
    <name type="synonym">Ixodes sanguineus</name>
    <dbReference type="NCBI Taxonomy" id="34632"/>
    <lineage>
        <taxon>Eukaryota</taxon>
        <taxon>Metazoa</taxon>
        <taxon>Ecdysozoa</taxon>
        <taxon>Arthropoda</taxon>
        <taxon>Chelicerata</taxon>
        <taxon>Arachnida</taxon>
        <taxon>Acari</taxon>
        <taxon>Parasitiformes</taxon>
        <taxon>Ixodida</taxon>
        <taxon>Ixodoidea</taxon>
        <taxon>Ixodidae</taxon>
        <taxon>Rhipicephalinae</taxon>
        <taxon>Rhipicephalus</taxon>
        <taxon>Rhipicephalus</taxon>
    </lineage>
</organism>
<evidence type="ECO:0000313" key="2">
    <source>
        <dbReference type="EMBL" id="KAH7951971.1"/>
    </source>
</evidence>
<dbReference type="Proteomes" id="UP000821837">
    <property type="component" value="Chromosome 5"/>
</dbReference>
<dbReference type="SUPFAM" id="SSF57625">
    <property type="entry name" value="Invertebrate chitin-binding proteins"/>
    <property type="match status" value="3"/>
</dbReference>
<keyword evidence="3" id="KW-1185">Reference proteome</keyword>
<sequence>MAGFRACDNGHLVRRAFPAPAAWLALAFLVGFHPGNEVGVVAEDAVEARIESPFSCKGRPYGFYADPKYGCRAFHICNPQMINGKMEARIYSYYCPGDWVFDQLRFACLPPNATRPEACEEAERHYVINEAFTLRTKVLASRVSQRRFSCERITPGTYADMRSGCKSYFACALIAGKETAVRLSCPIPTVFDQRAKNCIFPDLATPCELSEMYFNVPDYANIKLTSKPSPMINLSPRGNRRLPRMPTDSVYRSPVGNKLLSSEVVLDGLGVKHIMAKHAVTASNGHSVLKAPPSNFSCEGRQYGYYADVELDCEYFHVCTVSIGSEGQRVFVKHSFRCDEGTFFDQEQFECRIPEEALPCWQAHDYYDGNSAWNE</sequence>
<dbReference type="OrthoDB" id="6514762at2759"/>
<name>A0A9D4PRN1_RHISA</name>
<dbReference type="PANTHER" id="PTHR22933">
    <property type="entry name" value="FI18007P1-RELATED"/>
    <property type="match status" value="1"/>
</dbReference>
<dbReference type="InterPro" id="IPR052976">
    <property type="entry name" value="Scoloptoxin-like"/>
</dbReference>
<feature type="domain" description="Chitin-binding type-2" evidence="1">
    <location>
        <begin position="295"/>
        <end position="362"/>
    </location>
</feature>
<dbReference type="PANTHER" id="PTHR22933:SF43">
    <property type="entry name" value="LP10131P"/>
    <property type="match status" value="1"/>
</dbReference>
<dbReference type="InterPro" id="IPR036508">
    <property type="entry name" value="Chitin-bd_dom_sf"/>
</dbReference>
<dbReference type="SMART" id="SM00494">
    <property type="entry name" value="ChtBD2"/>
    <property type="match status" value="3"/>
</dbReference>
<proteinExistence type="predicted"/>
<dbReference type="GO" id="GO:0005576">
    <property type="term" value="C:extracellular region"/>
    <property type="evidence" value="ECO:0007669"/>
    <property type="project" value="InterPro"/>
</dbReference>
<dbReference type="InterPro" id="IPR002557">
    <property type="entry name" value="Chitin-bd_dom"/>
</dbReference>
<accession>A0A9D4PRN1</accession>
<evidence type="ECO:0000313" key="3">
    <source>
        <dbReference type="Proteomes" id="UP000821837"/>
    </source>
</evidence>
<dbReference type="VEuPathDB" id="VectorBase:RSAN_051646"/>
<reference evidence="2" key="1">
    <citation type="journal article" date="2020" name="Cell">
        <title>Large-Scale Comparative Analyses of Tick Genomes Elucidate Their Genetic Diversity and Vector Capacities.</title>
        <authorList>
            <consortium name="Tick Genome and Microbiome Consortium (TIGMIC)"/>
            <person name="Jia N."/>
            <person name="Wang J."/>
            <person name="Shi W."/>
            <person name="Du L."/>
            <person name="Sun Y."/>
            <person name="Zhan W."/>
            <person name="Jiang J.F."/>
            <person name="Wang Q."/>
            <person name="Zhang B."/>
            <person name="Ji P."/>
            <person name="Bell-Sakyi L."/>
            <person name="Cui X.M."/>
            <person name="Yuan T.T."/>
            <person name="Jiang B.G."/>
            <person name="Yang W.F."/>
            <person name="Lam T.T."/>
            <person name="Chang Q.C."/>
            <person name="Ding S.J."/>
            <person name="Wang X.J."/>
            <person name="Zhu J.G."/>
            <person name="Ruan X.D."/>
            <person name="Zhao L."/>
            <person name="Wei J.T."/>
            <person name="Ye R.Z."/>
            <person name="Que T.C."/>
            <person name="Du C.H."/>
            <person name="Zhou Y.H."/>
            <person name="Cheng J.X."/>
            <person name="Dai P.F."/>
            <person name="Guo W.B."/>
            <person name="Han X.H."/>
            <person name="Huang E.J."/>
            <person name="Li L.F."/>
            <person name="Wei W."/>
            <person name="Gao Y.C."/>
            <person name="Liu J.Z."/>
            <person name="Shao H.Z."/>
            <person name="Wang X."/>
            <person name="Wang C.C."/>
            <person name="Yang T.C."/>
            <person name="Huo Q.B."/>
            <person name="Li W."/>
            <person name="Chen H.Y."/>
            <person name="Chen S.E."/>
            <person name="Zhou L.G."/>
            <person name="Ni X.B."/>
            <person name="Tian J.H."/>
            <person name="Sheng Y."/>
            <person name="Liu T."/>
            <person name="Pan Y.S."/>
            <person name="Xia L.Y."/>
            <person name="Li J."/>
            <person name="Zhao F."/>
            <person name="Cao W.C."/>
        </authorList>
    </citation>
    <scope>NUCLEOTIDE SEQUENCE</scope>
    <source>
        <strain evidence="2">Rsan-2018</strain>
    </source>
</reference>
<feature type="domain" description="Chitin-binding type-2" evidence="1">
    <location>
        <begin position="53"/>
        <end position="121"/>
    </location>
</feature>